<evidence type="ECO:0000313" key="3">
    <source>
        <dbReference type="Proteomes" id="UP000719942"/>
    </source>
</evidence>
<feature type="modified residue" description="Phosphohistidine; by HPr" evidence="1">
    <location>
        <position position="39"/>
    </location>
</feature>
<protein>
    <submittedName>
        <fullName evidence="2">PTS glucitol/sorbitol transporter subunit IIA</fullName>
    </submittedName>
</protein>
<dbReference type="Proteomes" id="UP000719942">
    <property type="component" value="Unassembled WGS sequence"/>
</dbReference>
<evidence type="ECO:0000313" key="2">
    <source>
        <dbReference type="EMBL" id="MBW7571483.1"/>
    </source>
</evidence>
<dbReference type="EMBL" id="JAGFNZ010000001">
    <property type="protein sequence ID" value="MBW7571483.1"/>
    <property type="molecule type" value="Genomic_DNA"/>
</dbReference>
<gene>
    <name evidence="2" type="ORF">J5W02_01540</name>
</gene>
<keyword evidence="3" id="KW-1185">Reference proteome</keyword>
<name>A0ABS7DJK9_9FIRM</name>
<dbReference type="PANTHER" id="PTHR40398:SF1">
    <property type="entry name" value="PTS SYSTEM GLUCITOL_SORBITOL-SPECIFIC EIIA COMPONENT"/>
    <property type="match status" value="1"/>
</dbReference>
<proteinExistence type="predicted"/>
<dbReference type="PANTHER" id="PTHR40398">
    <property type="entry name" value="PTS SYSTEM GLUCITOL/SORBITOL-SPECIFIC EIIA COMPONENT"/>
    <property type="match status" value="1"/>
</dbReference>
<sequence length="116" mass="12602">MFKTTVTAIGADAIFDESPMLVLFGKNCPEELQDSCIIHEFESELGGEMLRPGGYILFDDKKYTIEQVGEVANENFSRLGHMTLVFDPTEDSLPGGIVLSPAGVPDVKVGSSIVFM</sequence>
<organism evidence="2 3">
    <name type="scientific">Caproiciproducens faecalis</name>
    <dbReference type="NCBI Taxonomy" id="2820301"/>
    <lineage>
        <taxon>Bacteria</taxon>
        <taxon>Bacillati</taxon>
        <taxon>Bacillota</taxon>
        <taxon>Clostridia</taxon>
        <taxon>Eubacteriales</taxon>
        <taxon>Acutalibacteraceae</taxon>
        <taxon>Caproiciproducens</taxon>
    </lineage>
</organism>
<dbReference type="InterPro" id="IPR036665">
    <property type="entry name" value="PTS_IIA_glucitol/sorbitol_sf"/>
</dbReference>
<dbReference type="RefSeq" id="WP_219963891.1">
    <property type="nucleotide sequence ID" value="NZ_JAGFNZ010000001.1"/>
</dbReference>
<accession>A0ABS7DJK9</accession>
<dbReference type="Pfam" id="PF03829">
    <property type="entry name" value="PTSIIA_gutA"/>
    <property type="match status" value="1"/>
</dbReference>
<dbReference type="PROSITE" id="PS51097">
    <property type="entry name" value="PTS_EIIA_TYPE_5"/>
    <property type="match status" value="1"/>
</dbReference>
<evidence type="ECO:0000256" key="1">
    <source>
        <dbReference type="PROSITE-ProRule" id="PRU00420"/>
    </source>
</evidence>
<dbReference type="SUPFAM" id="SSF141530">
    <property type="entry name" value="PTSIIA/GutA-like"/>
    <property type="match status" value="1"/>
</dbReference>
<reference evidence="2 3" key="1">
    <citation type="submission" date="2021-03" db="EMBL/GenBank/DDBJ databases">
        <title>Caproiciproducens sp. nov. isolated from feces of cow.</title>
        <authorList>
            <person name="Choi J.-Y."/>
        </authorList>
    </citation>
    <scope>NUCLEOTIDE SEQUENCE [LARGE SCALE GENOMIC DNA]</scope>
    <source>
        <strain evidence="2 3">AGMB10547</strain>
    </source>
</reference>
<comment type="caution">
    <text evidence="2">The sequence shown here is derived from an EMBL/GenBank/DDBJ whole genome shotgun (WGS) entry which is preliminary data.</text>
</comment>
<dbReference type="InterPro" id="IPR004716">
    <property type="entry name" value="PTS_IIA_glucitol/sorbitol-sp"/>
</dbReference>
<dbReference type="Gene3D" id="2.40.33.40">
    <property type="entry name" value="Phosphotransferase system, glucitol/sorbitol-specific IIA component"/>
    <property type="match status" value="1"/>
</dbReference>